<proteinExistence type="predicted"/>
<dbReference type="Proteomes" id="UP000821865">
    <property type="component" value="Chromosome 5"/>
</dbReference>
<reference evidence="1" key="1">
    <citation type="submission" date="2020-05" db="EMBL/GenBank/DDBJ databases">
        <title>Large-scale comparative analyses of tick genomes elucidate their genetic diversity and vector capacities.</title>
        <authorList>
            <person name="Jia N."/>
            <person name="Wang J."/>
            <person name="Shi W."/>
            <person name="Du L."/>
            <person name="Sun Y."/>
            <person name="Zhan W."/>
            <person name="Jiang J."/>
            <person name="Wang Q."/>
            <person name="Zhang B."/>
            <person name="Ji P."/>
            <person name="Sakyi L.B."/>
            <person name="Cui X."/>
            <person name="Yuan T."/>
            <person name="Jiang B."/>
            <person name="Yang W."/>
            <person name="Lam T.T.-Y."/>
            <person name="Chang Q."/>
            <person name="Ding S."/>
            <person name="Wang X."/>
            <person name="Zhu J."/>
            <person name="Ruan X."/>
            <person name="Zhao L."/>
            <person name="Wei J."/>
            <person name="Que T."/>
            <person name="Du C."/>
            <person name="Cheng J."/>
            <person name="Dai P."/>
            <person name="Han X."/>
            <person name="Huang E."/>
            <person name="Gao Y."/>
            <person name="Liu J."/>
            <person name="Shao H."/>
            <person name="Ye R."/>
            <person name="Li L."/>
            <person name="Wei W."/>
            <person name="Wang X."/>
            <person name="Wang C."/>
            <person name="Yang T."/>
            <person name="Huo Q."/>
            <person name="Li W."/>
            <person name="Guo W."/>
            <person name="Chen H."/>
            <person name="Zhou L."/>
            <person name="Ni X."/>
            <person name="Tian J."/>
            <person name="Zhou Y."/>
            <person name="Sheng Y."/>
            <person name="Liu T."/>
            <person name="Pan Y."/>
            <person name="Xia L."/>
            <person name="Li J."/>
            <person name="Zhao F."/>
            <person name="Cao W."/>
        </authorList>
    </citation>
    <scope>NUCLEOTIDE SEQUENCE</scope>
    <source>
        <strain evidence="1">Dsil-2018</strain>
    </source>
</reference>
<organism evidence="1 2">
    <name type="scientific">Dermacentor silvarum</name>
    <name type="common">Tick</name>
    <dbReference type="NCBI Taxonomy" id="543639"/>
    <lineage>
        <taxon>Eukaryota</taxon>
        <taxon>Metazoa</taxon>
        <taxon>Ecdysozoa</taxon>
        <taxon>Arthropoda</taxon>
        <taxon>Chelicerata</taxon>
        <taxon>Arachnida</taxon>
        <taxon>Acari</taxon>
        <taxon>Parasitiformes</taxon>
        <taxon>Ixodida</taxon>
        <taxon>Ixodoidea</taxon>
        <taxon>Ixodidae</taxon>
        <taxon>Rhipicephalinae</taxon>
        <taxon>Dermacentor</taxon>
    </lineage>
</organism>
<sequence>MGQFVGYRPSFRSLKRGDPETLGIDAAPMQSSGSGTHQRGQAAAQGDTTHFQSRAHKLATLIMMTTGSANAAMFPMMFIFYGGVPFLLAYLVLLATVAMPVMQLESNLAQFAGDGNCGVFSTVPLFLGTGYALTFYVVLRVVADSLPLSDVLLQMVGLGGSTVPWTGSCPGGWTANNRTCYAVRQGSVPCRLLRGRFADSFRRMALGEGVPLLRGDQVVLVPSKSYHHDAAGCMPDLYTPAPPYDFRRQQSWAEHTYDHIRAQPLLSMAAIWVLVFALAHGGFIRLKNVRLACFT</sequence>
<gene>
    <name evidence="1" type="ORF">HPB49_024144</name>
</gene>
<keyword evidence="2" id="KW-1185">Reference proteome</keyword>
<evidence type="ECO:0000313" key="1">
    <source>
        <dbReference type="EMBL" id="KAH7950457.1"/>
    </source>
</evidence>
<name>A0ACB8CTV6_DERSI</name>
<dbReference type="EMBL" id="CM023474">
    <property type="protein sequence ID" value="KAH7950457.1"/>
    <property type="molecule type" value="Genomic_DNA"/>
</dbReference>
<comment type="caution">
    <text evidence="1">The sequence shown here is derived from an EMBL/GenBank/DDBJ whole genome shotgun (WGS) entry which is preliminary data.</text>
</comment>
<accession>A0ACB8CTV6</accession>
<protein>
    <submittedName>
        <fullName evidence="1">Uncharacterized protein</fullName>
    </submittedName>
</protein>
<evidence type="ECO:0000313" key="2">
    <source>
        <dbReference type="Proteomes" id="UP000821865"/>
    </source>
</evidence>